<dbReference type="GO" id="GO:0000287">
    <property type="term" value="F:magnesium ion binding"/>
    <property type="evidence" value="ECO:0007669"/>
    <property type="project" value="InterPro"/>
</dbReference>
<dbReference type="SUPFAM" id="SSF48239">
    <property type="entry name" value="Terpenoid cyclases/Protein prenyltransferases"/>
    <property type="match status" value="2"/>
</dbReference>
<evidence type="ECO:0000256" key="3">
    <source>
        <dbReference type="ARBA" id="ARBA00022723"/>
    </source>
</evidence>
<evidence type="ECO:0008006" key="12">
    <source>
        <dbReference type="Google" id="ProtNLM"/>
    </source>
</evidence>
<dbReference type="InterPro" id="IPR001906">
    <property type="entry name" value="Terpene_synth_N"/>
</dbReference>
<comment type="similarity">
    <text evidence="2">Belongs to the peptidase A1 family.</text>
</comment>
<proteinExistence type="inferred from homology"/>
<dbReference type="GO" id="GO:0016102">
    <property type="term" value="P:diterpenoid biosynthetic process"/>
    <property type="evidence" value="ECO:0007669"/>
    <property type="project" value="TreeGrafter"/>
</dbReference>
<dbReference type="InterPro" id="IPR008930">
    <property type="entry name" value="Terpenoid_cyclase/PrenylTrfase"/>
</dbReference>
<dbReference type="AlphaFoldDB" id="A0A6J5X1Z1"/>
<dbReference type="Gene3D" id="2.40.70.10">
    <property type="entry name" value="Acid Proteases"/>
    <property type="match status" value="2"/>
</dbReference>
<evidence type="ECO:0000259" key="7">
    <source>
        <dbReference type="Pfam" id="PF03936"/>
    </source>
</evidence>
<dbReference type="Gene3D" id="1.10.600.10">
    <property type="entry name" value="Farnesyl Diphosphate Synthase"/>
    <property type="match status" value="1"/>
</dbReference>
<evidence type="ECO:0000313" key="11">
    <source>
        <dbReference type="Proteomes" id="UP000507245"/>
    </source>
</evidence>
<keyword evidence="3" id="KW-0479">Metal-binding</keyword>
<organism evidence="10 11">
    <name type="scientific">Prunus armeniaca</name>
    <name type="common">Apricot</name>
    <name type="synonym">Armeniaca vulgaris</name>
    <dbReference type="NCBI Taxonomy" id="36596"/>
    <lineage>
        <taxon>Eukaryota</taxon>
        <taxon>Viridiplantae</taxon>
        <taxon>Streptophyta</taxon>
        <taxon>Embryophyta</taxon>
        <taxon>Tracheophyta</taxon>
        <taxon>Spermatophyta</taxon>
        <taxon>Magnoliopsida</taxon>
        <taxon>eudicotyledons</taxon>
        <taxon>Gunneridae</taxon>
        <taxon>Pentapetalae</taxon>
        <taxon>rosids</taxon>
        <taxon>fabids</taxon>
        <taxon>Rosales</taxon>
        <taxon>Rosaceae</taxon>
        <taxon>Amygdaloideae</taxon>
        <taxon>Amygdaleae</taxon>
        <taxon>Prunus</taxon>
    </lineage>
</organism>
<feature type="domain" description="Xylanase inhibitor C-terminal" evidence="8">
    <location>
        <begin position="1000"/>
        <end position="1107"/>
    </location>
</feature>
<dbReference type="InterPro" id="IPR050148">
    <property type="entry name" value="Terpene_synthase-like"/>
</dbReference>
<evidence type="ECO:0000256" key="2">
    <source>
        <dbReference type="ARBA" id="ARBA00007447"/>
    </source>
</evidence>
<dbReference type="InterPro" id="IPR021109">
    <property type="entry name" value="Peptidase_aspartic_dom_sf"/>
</dbReference>
<keyword evidence="4" id="KW-0460">Magnesium</keyword>
<sequence length="1121" mass="126697">MKVKQDLFASSEFDVYSLVPPSPYDTAWLSMVPNPQQSDQPLFQGCLDWVLQHQNRGGFWGENIGHPTLECLTSTLACIVALTTWNVGHDAIQKGLAFIHGNTERLLEEQNGSSPEWFAIVFPAMIELAETKGLHVYFSNGLVEQVFLKRQEILQTCRWVSGCGQHQYYPALMSKYHEDGLIQSPSAIAHAFMKTGNKEFLVKLNSIVQTCGYGVPAVYPLDEDLVKILLINQIETLGLAEHFKEEITSLLAQVYRSYISCEEPKSMAKNAMPLQLYKHSLAFRLLRLHGYRVSPRNFCRFLGDEDIMAYIEEHHERFLSAMYNVYRATDVTFTGENQLKDARAFSRRILEKETMKDCMNLVRPISMTNLQGQIKHELSIPWLARLDHLEHRRCIEREESLGPGTANALSYRLSSQSNATLLQLAIENYTLRQSIFRNELKELERWSKEMGLADMGFARQKTTYCHFAVASTASNSSLSDVRLAVVKSAILVTVADDFFDREGSTDELEALANAVNRWEPKGLTGHGKTIFNALKDLVDDISGQFFNKNGYDIKAFLQELWCQTIASWSKEAEWSRNGHAPSTVEYLQVAATSIASHTILLPAAFLLNPPPEIDILKKRQPLTNSLMLLTRLLNEIRSYQKEQEEGKPNLVLLYMKENPNLGVEESIAIIQKTLDEKKKEFLELALSSNEMPEACKRLHLHCLKSFQMFFNSTNAFDSPTELLADINKAIFDPLRVEDVPGSFMPPNSFQSTLGLKKEKSLASHGKSHYSSSKPYDGWQRLRCEGGRGQRAGSFDIHVVAWGGRRRRWQPKNCHISLSLHSVINSVANLLSRITMANPGLSIQLIHCDSPESPLYQPNLTQSHRTQKLILLSKAHAMRLTKDLHSKYINNSNANVVRAKIDYQKDSIYMAQYDDGATSEGYLASETFNFDSNSTSRNIVFKCGINQIKMDSYGTGGGNVAGILGLGWSSHSLVNQLGPIAQAKTDLPQTVLLQYGTLNPYFVILQDISIAGSRLTIPANYVQRRSGRGGTIIDTETAYTFLVRPAYEMLERALVNYFSRMASVFWIHRQRFFNLCYQRTTTRGGFNNLPTITFHFSNADLAVQPQGAFYLGDTHMMLIERH</sequence>
<evidence type="ECO:0000259" key="9">
    <source>
        <dbReference type="Pfam" id="PF14543"/>
    </source>
</evidence>
<dbReference type="Proteomes" id="UP000507245">
    <property type="component" value="Unassembled WGS sequence"/>
</dbReference>
<dbReference type="PANTHER" id="PTHR31739:SF25">
    <property type="entry name" value="(E,E)-GERANYLLINALOOL SYNTHASE"/>
    <property type="match status" value="1"/>
</dbReference>
<dbReference type="InterPro" id="IPR032861">
    <property type="entry name" value="TAXi_N"/>
</dbReference>
<gene>
    <name evidence="10" type="ORF">ORAREDHAP_LOCUS22647</name>
</gene>
<feature type="domain" description="Terpene synthase metal-binding" evidence="7">
    <location>
        <begin position="448"/>
        <end position="680"/>
    </location>
</feature>
<evidence type="ECO:0000256" key="1">
    <source>
        <dbReference type="ARBA" id="ARBA00001946"/>
    </source>
</evidence>
<accession>A0A6J5X1Z1</accession>
<dbReference type="Gene3D" id="1.50.10.130">
    <property type="entry name" value="Terpene synthase, N-terminal domain"/>
    <property type="match status" value="1"/>
</dbReference>
<dbReference type="Pfam" id="PF14543">
    <property type="entry name" value="TAXi_N"/>
    <property type="match status" value="1"/>
</dbReference>
<dbReference type="Gene3D" id="1.50.10.160">
    <property type="match status" value="1"/>
</dbReference>
<reference evidence="11" key="1">
    <citation type="journal article" date="2020" name="Genome Biol.">
        <title>Gamete binning: chromosome-level and haplotype-resolved genome assembly enabled by high-throughput single-cell sequencing of gamete genomes.</title>
        <authorList>
            <person name="Campoy J.A."/>
            <person name="Sun H."/>
            <person name="Goel M."/>
            <person name="Jiao W.-B."/>
            <person name="Folz-Donahue K."/>
            <person name="Wang N."/>
            <person name="Rubio M."/>
            <person name="Liu C."/>
            <person name="Kukat C."/>
            <person name="Ruiz D."/>
            <person name="Huettel B."/>
            <person name="Schneeberger K."/>
        </authorList>
    </citation>
    <scope>NUCLEOTIDE SEQUENCE [LARGE SCALE GENOMIC DNA]</scope>
    <source>
        <strain evidence="11">cv. Rojo Pasion</strain>
    </source>
</reference>
<dbReference type="InterPro" id="IPR008949">
    <property type="entry name" value="Isoprenoid_synthase_dom_sf"/>
</dbReference>
<dbReference type="GO" id="GO:0010333">
    <property type="term" value="F:terpene synthase activity"/>
    <property type="evidence" value="ECO:0007669"/>
    <property type="project" value="InterPro"/>
</dbReference>
<dbReference type="EMBL" id="CAEKKB010000003">
    <property type="protein sequence ID" value="CAB4304868.1"/>
    <property type="molecule type" value="Genomic_DNA"/>
</dbReference>
<evidence type="ECO:0000313" key="10">
    <source>
        <dbReference type="EMBL" id="CAB4304868.1"/>
    </source>
</evidence>
<dbReference type="OrthoDB" id="2343925at2759"/>
<dbReference type="Pfam" id="PF01397">
    <property type="entry name" value="Terpene_synth"/>
    <property type="match status" value="1"/>
</dbReference>
<dbReference type="Pfam" id="PF03936">
    <property type="entry name" value="Terpene_synth_C"/>
    <property type="match status" value="1"/>
</dbReference>
<dbReference type="InterPro" id="IPR036965">
    <property type="entry name" value="Terpene_synth_N_sf"/>
</dbReference>
<evidence type="ECO:0000256" key="4">
    <source>
        <dbReference type="ARBA" id="ARBA00022842"/>
    </source>
</evidence>
<dbReference type="PANTHER" id="PTHR31739">
    <property type="entry name" value="ENT-COPALYL DIPHOSPHATE SYNTHASE, CHLOROPLASTIC"/>
    <property type="match status" value="1"/>
</dbReference>
<dbReference type="SFLD" id="SFLDG01014">
    <property type="entry name" value="Terpene_Cyclase_Like_1_N-term"/>
    <property type="match status" value="1"/>
</dbReference>
<evidence type="ECO:0000259" key="6">
    <source>
        <dbReference type="Pfam" id="PF01397"/>
    </source>
</evidence>
<dbReference type="InterPro" id="IPR005630">
    <property type="entry name" value="Terpene_synthase_metal-bd"/>
</dbReference>
<dbReference type="FunFam" id="1.10.600.10:FF:000036">
    <property type="entry name" value="cis-abienol synthase, chloroplastic"/>
    <property type="match status" value="1"/>
</dbReference>
<dbReference type="SUPFAM" id="SSF50630">
    <property type="entry name" value="Acid proteases"/>
    <property type="match status" value="1"/>
</dbReference>
<evidence type="ECO:0000256" key="5">
    <source>
        <dbReference type="ARBA" id="ARBA00023239"/>
    </source>
</evidence>
<evidence type="ECO:0000259" key="8">
    <source>
        <dbReference type="Pfam" id="PF14541"/>
    </source>
</evidence>
<dbReference type="FunFam" id="1.50.10.130:FF:000002">
    <property type="entry name" value="Ent-copalyl diphosphate synthase, chloroplastic"/>
    <property type="match status" value="1"/>
</dbReference>
<comment type="cofactor">
    <cofactor evidence="1">
        <name>Mg(2+)</name>
        <dbReference type="ChEBI" id="CHEBI:18420"/>
    </cofactor>
</comment>
<keyword evidence="5" id="KW-0456">Lyase</keyword>
<dbReference type="SUPFAM" id="SSF48576">
    <property type="entry name" value="Terpenoid synthases"/>
    <property type="match status" value="1"/>
</dbReference>
<dbReference type="Pfam" id="PF14541">
    <property type="entry name" value="TAXi_C"/>
    <property type="match status" value="1"/>
</dbReference>
<protein>
    <recommendedName>
        <fullName evidence="12">Terpene synthase N-terminal domain-containing protein</fullName>
    </recommendedName>
</protein>
<keyword evidence="11" id="KW-1185">Reference proteome</keyword>
<feature type="domain" description="Xylanase inhibitor N-terminal" evidence="9">
    <location>
        <begin position="901"/>
        <end position="978"/>
    </location>
</feature>
<feature type="domain" description="Terpene synthase N-terminal" evidence="6">
    <location>
        <begin position="188"/>
        <end position="378"/>
    </location>
</feature>
<dbReference type="InterPro" id="IPR032799">
    <property type="entry name" value="TAXi_C"/>
</dbReference>
<name>A0A6J5X1Z1_PRUAR</name>